<evidence type="ECO:0000313" key="7">
    <source>
        <dbReference type="Proteomes" id="UP000256409"/>
    </source>
</evidence>
<dbReference type="AlphaFoldDB" id="A0A166RQ31"/>
<proteinExistence type="predicted"/>
<evidence type="ECO:0000313" key="9">
    <source>
        <dbReference type="Proteomes" id="UP000600220"/>
    </source>
</evidence>
<dbReference type="Pfam" id="PF11337">
    <property type="entry name" value="DUF3139"/>
    <property type="match status" value="1"/>
</dbReference>
<protein>
    <submittedName>
        <fullName evidence="5">DUF3139 domain-containing protein</fullName>
    </submittedName>
</protein>
<keyword evidence="9" id="KW-1185">Reference proteome</keyword>
<evidence type="ECO:0000313" key="2">
    <source>
        <dbReference type="EMBL" id="EGQ4384004.1"/>
    </source>
</evidence>
<dbReference type="GeneID" id="93823721"/>
<dbReference type="RefSeq" id="WP_014613066.1">
    <property type="nucleotide sequence ID" value="NZ_AP019372.1"/>
</dbReference>
<accession>A0A166RQ31</accession>
<dbReference type="EMBL" id="QQPC01000027">
    <property type="protein sequence ID" value="REA82583.1"/>
    <property type="molecule type" value="Genomic_DNA"/>
</dbReference>
<dbReference type="Proteomes" id="UP000600220">
    <property type="component" value="Unassembled WGS sequence"/>
</dbReference>
<keyword evidence="1" id="KW-0472">Membrane</keyword>
<dbReference type="EMBL" id="QEIT01000011">
    <property type="protein sequence ID" value="PWZ76527.1"/>
    <property type="molecule type" value="Genomic_DNA"/>
</dbReference>
<dbReference type="eggNOG" id="ENOG5030589">
    <property type="taxonomic scope" value="Bacteria"/>
</dbReference>
<reference evidence="3 6" key="1">
    <citation type="journal article" date="2018" name="Vet. Microbiol.">
        <title>Clonal diversity and geographic distribution of methicillin-resistant Staphylococcus pseudintermedius from Australian animals: Discovery of novel sequence types.</title>
        <authorList>
            <person name="Worthing K.A."/>
            <person name="Abraham S."/>
            <person name="Coombs G.W."/>
            <person name="Pang S."/>
            <person name="Saputra S."/>
            <person name="Jordan D."/>
            <person name="Trott D.J."/>
            <person name="Norris J.M."/>
        </authorList>
    </citation>
    <scope>NUCLEOTIDE SEQUENCE [LARGE SCALE GENOMIC DNA]</scope>
    <source>
        <strain evidence="3 6">ST525 1</strain>
    </source>
</reference>
<dbReference type="Proteomes" id="UP000256409">
    <property type="component" value="Unassembled WGS sequence"/>
</dbReference>
<dbReference type="InterPro" id="IPR021486">
    <property type="entry name" value="DUF3139"/>
</dbReference>
<reference evidence="4 8" key="5">
    <citation type="submission" date="2020-12" db="EMBL/GenBank/DDBJ databases">
        <title>Whole genome sequencing and de novo assembly of Staphylococcus pseudintermedius: a novel pangenome approach to unravel pathogenesis of canine pyoderma.</title>
        <authorList>
            <person name="Ferrer L."/>
            <person name="Perez D."/>
            <person name="Fonticoba R."/>
            <person name="Vines J."/>
            <person name="Fabregas N."/>
            <person name="Madronero S."/>
            <person name="Meroni G."/>
            <person name="Martino P."/>
            <person name="Martinez S."/>
            <person name="Cusco A."/>
            <person name="Migura L."/>
            <person name="Francino O."/>
        </authorList>
    </citation>
    <scope>NUCLEOTIDE SEQUENCE [LARGE SCALE GENOMIC DNA]</scope>
    <source>
        <strain evidence="4 8">HSP080</strain>
    </source>
</reference>
<feature type="transmembrane region" description="Helical" evidence="1">
    <location>
        <begin position="6"/>
        <end position="26"/>
    </location>
</feature>
<dbReference type="Proteomes" id="UP000595859">
    <property type="component" value="Chromosome"/>
</dbReference>
<evidence type="ECO:0000313" key="4">
    <source>
        <dbReference type="EMBL" id="QQM98467.1"/>
    </source>
</evidence>
<evidence type="ECO:0000313" key="5">
    <source>
        <dbReference type="EMBL" id="REA82583.1"/>
    </source>
</evidence>
<organism evidence="5 7">
    <name type="scientific">Staphylococcus pseudintermedius</name>
    <dbReference type="NCBI Taxonomy" id="283734"/>
    <lineage>
        <taxon>Bacteria</taxon>
        <taxon>Bacillati</taxon>
        <taxon>Bacillota</taxon>
        <taxon>Bacilli</taxon>
        <taxon>Bacillales</taxon>
        <taxon>Staphylococcaceae</taxon>
        <taxon>Staphylococcus</taxon>
        <taxon>Staphylococcus intermedius group</taxon>
    </lineage>
</organism>
<name>A0A166RQ31_STAPS</name>
<reference evidence="2 9" key="4">
    <citation type="submission" date="2018-11" db="EMBL/GenBank/DDBJ databases">
        <authorList>
            <consortium name="Veterinary Laboratory Investigation and Response Network"/>
        </authorList>
    </citation>
    <scope>NUCLEOTIDE SEQUENCE [LARGE SCALE GENOMIC DNA]</scope>
    <source>
        <strain evidence="2 9">SPSE-18-VL-LA-PA-Ryan-0021</strain>
    </source>
</reference>
<evidence type="ECO:0000313" key="8">
    <source>
        <dbReference type="Proteomes" id="UP000595859"/>
    </source>
</evidence>
<dbReference type="Proteomes" id="UP000246800">
    <property type="component" value="Unassembled WGS sequence"/>
</dbReference>
<reference evidence="5" key="2">
    <citation type="journal article" date="2018" name="Vet. Microbiol.">
        <title>Methicillin-resistant staphylococci amongst veterinary personnel, personnel-owned pets, patients and the hospital environment of two small animal veterinary hospitals.</title>
        <authorList>
            <person name="Worthing K.A."/>
            <person name="Brown J."/>
            <person name="Gerber L."/>
            <person name="Abraham S."/>
            <person name="Trott D."/>
            <person name="Norris J.M."/>
        </authorList>
    </citation>
    <scope>NUCLEOTIDE SEQUENCE</scope>
    <source>
        <strain evidence="5">ST496-2</strain>
    </source>
</reference>
<evidence type="ECO:0000313" key="6">
    <source>
        <dbReference type="Proteomes" id="UP000246800"/>
    </source>
</evidence>
<dbReference type="OMA" id="KWIRICI"/>
<sequence length="118" mass="13951">MLKKIIGIILSLIVIFIVVAGAFFAFKGYQKSQNLKMIDQYLTENHLKDKVIEEKDEYDPRKGIFYKELTIKGDEKNTYIAQPIHMKRGFFLQGFNTETKKHDKNAKYSFFDEDYKLK</sequence>
<gene>
    <name evidence="3" type="ORF">DD902_02145</name>
    <name evidence="5" type="ORF">DV961_04790</name>
    <name evidence="2" type="ORF">EGV54_02690</name>
    <name evidence="4" type="ORF">JGZ15_01990</name>
</gene>
<dbReference type="OrthoDB" id="2410518at2"/>
<evidence type="ECO:0000313" key="3">
    <source>
        <dbReference type="EMBL" id="PWZ76527.1"/>
    </source>
</evidence>
<reference evidence="7" key="3">
    <citation type="journal article" date="2018" name="Vet. Microbiol.">
        <title>Molecular epidemiology of methicillin-resistant staphylococci amongst veterinary personnel, personnel-owned pets, patients and the hospital environment of two companion animal veterinary hospitals.</title>
        <authorList>
            <person name="Worthing K.A."/>
            <person name="Brown J."/>
            <person name="Gerber L."/>
            <person name="Abraham S."/>
            <person name="Trott D."/>
            <person name="Norris J.M."/>
        </authorList>
    </citation>
    <scope>NUCLEOTIDE SEQUENCE [LARGE SCALE GENOMIC DNA]</scope>
    <source>
        <strain evidence="7">ST496-2</strain>
    </source>
</reference>
<evidence type="ECO:0000256" key="1">
    <source>
        <dbReference type="SAM" id="Phobius"/>
    </source>
</evidence>
<keyword evidence="1" id="KW-0812">Transmembrane</keyword>
<dbReference type="EMBL" id="AAXKXX010000002">
    <property type="protein sequence ID" value="EGQ4384004.1"/>
    <property type="molecule type" value="Genomic_DNA"/>
</dbReference>
<keyword evidence="1" id="KW-1133">Transmembrane helix</keyword>
<dbReference type="EMBL" id="CP066884">
    <property type="protein sequence ID" value="QQM98467.1"/>
    <property type="molecule type" value="Genomic_DNA"/>
</dbReference>